<dbReference type="AlphaFoldDB" id="A0A485M0F5"/>
<name>A0A485M0F5_9ZZZZ</name>
<dbReference type="EMBL" id="CAADRM010000103">
    <property type="protein sequence ID" value="VFU15155.1"/>
    <property type="molecule type" value="Genomic_DNA"/>
</dbReference>
<protein>
    <submittedName>
        <fullName evidence="1">Uncharacterized protein</fullName>
    </submittedName>
</protein>
<accession>A0A485M0F5</accession>
<gene>
    <name evidence="1" type="ORF">SCFA_40034</name>
</gene>
<evidence type="ECO:0000313" key="1">
    <source>
        <dbReference type="EMBL" id="VFU15155.1"/>
    </source>
</evidence>
<proteinExistence type="predicted"/>
<sequence>MLYRLSYWLDLHPYLSRMGKNIKGKKDDFSRMSEGVS</sequence>
<reference evidence="1" key="1">
    <citation type="submission" date="2019-03" db="EMBL/GenBank/DDBJ databases">
        <authorList>
            <person name="Hao L."/>
        </authorList>
    </citation>
    <scope>NUCLEOTIDE SEQUENCE</scope>
</reference>
<organism evidence="1">
    <name type="scientific">anaerobic digester metagenome</name>
    <dbReference type="NCBI Taxonomy" id="1263854"/>
    <lineage>
        <taxon>unclassified sequences</taxon>
        <taxon>metagenomes</taxon>
        <taxon>ecological metagenomes</taxon>
    </lineage>
</organism>